<evidence type="ECO:0000256" key="7">
    <source>
        <dbReference type="SAM" id="MobiDB-lite"/>
    </source>
</evidence>
<evidence type="ECO:0000256" key="5">
    <source>
        <dbReference type="ARBA" id="ARBA00022786"/>
    </source>
</evidence>
<sequence>MSLPEKDSATASMPAGRPPSDAVETSLGQCAFCDELLAGDRTPLLKACRHEADICQECFNLWVSEELAVRRRWDHLMCPSSGCETLLALEDFQPYVTAEVFELYHQRAFEAVTQDGSRHFACFSATCYHCHFHDDGRQGEEIWFCQNPACDTRNCTLHRGPYLPFHAGKTCAQYEQRKASLGRIKTDEMRDKEREESFKANRARERKSCPFCWNPKIGRWKERDGNCKQCNACGHKFCYTCYAPYDGKDSIEDIGKKAHAPSCAYRL</sequence>
<dbReference type="SUPFAM" id="SSF57850">
    <property type="entry name" value="RING/U-box"/>
    <property type="match status" value="2"/>
</dbReference>
<keyword evidence="3" id="KW-0677">Repeat</keyword>
<comment type="caution">
    <text evidence="9">The sequence shown here is derived from an EMBL/GenBank/DDBJ whole genome shotgun (WGS) entry which is preliminary data.</text>
</comment>
<gene>
    <name evidence="9" type="ORF">E8E13_009492</name>
</gene>
<evidence type="ECO:0000259" key="8">
    <source>
        <dbReference type="PROSITE" id="PS51873"/>
    </source>
</evidence>
<dbReference type="GO" id="GO:0008270">
    <property type="term" value="F:zinc ion binding"/>
    <property type="evidence" value="ECO:0007669"/>
    <property type="project" value="UniProtKB-KW"/>
</dbReference>
<evidence type="ECO:0000313" key="9">
    <source>
        <dbReference type="EMBL" id="KAF3009754.1"/>
    </source>
</evidence>
<evidence type="ECO:0000313" key="10">
    <source>
        <dbReference type="Proteomes" id="UP000801428"/>
    </source>
</evidence>
<accession>A0A9P4TNE8</accession>
<organism evidence="9 10">
    <name type="scientific">Curvularia kusanoi</name>
    <name type="common">Cochliobolus kusanoi</name>
    <dbReference type="NCBI Taxonomy" id="90978"/>
    <lineage>
        <taxon>Eukaryota</taxon>
        <taxon>Fungi</taxon>
        <taxon>Dikarya</taxon>
        <taxon>Ascomycota</taxon>
        <taxon>Pezizomycotina</taxon>
        <taxon>Dothideomycetes</taxon>
        <taxon>Pleosporomycetidae</taxon>
        <taxon>Pleosporales</taxon>
        <taxon>Pleosporineae</taxon>
        <taxon>Pleosporaceae</taxon>
        <taxon>Curvularia</taxon>
    </lineage>
</organism>
<keyword evidence="6" id="KW-0862">Zinc</keyword>
<reference evidence="9" key="1">
    <citation type="submission" date="2019-04" db="EMBL/GenBank/DDBJ databases">
        <title>Sequencing of skin fungus with MAO and IRED activity.</title>
        <authorList>
            <person name="Marsaioli A.J."/>
            <person name="Bonatto J.M.C."/>
            <person name="Reis Junior O."/>
        </authorList>
    </citation>
    <scope>NUCLEOTIDE SEQUENCE</scope>
    <source>
        <strain evidence="9">30M1</strain>
    </source>
</reference>
<dbReference type="Proteomes" id="UP000801428">
    <property type="component" value="Unassembled WGS sequence"/>
</dbReference>
<dbReference type="Gene3D" id="3.30.40.10">
    <property type="entry name" value="Zinc/RING finger domain, C3HC4 (zinc finger)"/>
    <property type="match status" value="1"/>
</dbReference>
<keyword evidence="2" id="KW-0479">Metal-binding</keyword>
<proteinExistence type="predicted"/>
<dbReference type="AlphaFoldDB" id="A0A9P4TNE8"/>
<dbReference type="InterPro" id="IPR017907">
    <property type="entry name" value="Znf_RING_CS"/>
</dbReference>
<evidence type="ECO:0000256" key="4">
    <source>
        <dbReference type="ARBA" id="ARBA00022771"/>
    </source>
</evidence>
<keyword evidence="10" id="KW-1185">Reference proteome</keyword>
<evidence type="ECO:0000256" key="1">
    <source>
        <dbReference type="ARBA" id="ARBA00022679"/>
    </source>
</evidence>
<dbReference type="PROSITE" id="PS00518">
    <property type="entry name" value="ZF_RING_1"/>
    <property type="match status" value="1"/>
</dbReference>
<dbReference type="EMBL" id="SWKU01000002">
    <property type="protein sequence ID" value="KAF3009754.1"/>
    <property type="molecule type" value="Genomic_DNA"/>
</dbReference>
<feature type="region of interest" description="Disordered" evidence="7">
    <location>
        <begin position="1"/>
        <end position="22"/>
    </location>
</feature>
<keyword evidence="1" id="KW-0808">Transferase</keyword>
<evidence type="ECO:0000256" key="3">
    <source>
        <dbReference type="ARBA" id="ARBA00022737"/>
    </source>
</evidence>
<dbReference type="InterPro" id="IPR044066">
    <property type="entry name" value="TRIAD_supradom"/>
</dbReference>
<name>A0A9P4TNE8_CURKU</name>
<dbReference type="OrthoDB" id="1431934at2759"/>
<keyword evidence="4" id="KW-0863">Zinc-finger</keyword>
<dbReference type="SMART" id="SM00184">
    <property type="entry name" value="RING"/>
    <property type="match status" value="2"/>
</dbReference>
<evidence type="ECO:0000256" key="2">
    <source>
        <dbReference type="ARBA" id="ARBA00022723"/>
    </source>
</evidence>
<dbReference type="GO" id="GO:0016740">
    <property type="term" value="F:transferase activity"/>
    <property type="evidence" value="ECO:0007669"/>
    <property type="project" value="UniProtKB-KW"/>
</dbReference>
<dbReference type="PROSITE" id="PS51873">
    <property type="entry name" value="TRIAD"/>
    <property type="match status" value="1"/>
</dbReference>
<dbReference type="InterPro" id="IPR001841">
    <property type="entry name" value="Znf_RING"/>
</dbReference>
<feature type="domain" description="RING-type" evidence="8">
    <location>
        <begin position="26"/>
        <end position="263"/>
    </location>
</feature>
<protein>
    <recommendedName>
        <fullName evidence="8">RING-type domain-containing protein</fullName>
    </recommendedName>
</protein>
<evidence type="ECO:0000256" key="6">
    <source>
        <dbReference type="ARBA" id="ARBA00022833"/>
    </source>
</evidence>
<dbReference type="InterPro" id="IPR013083">
    <property type="entry name" value="Znf_RING/FYVE/PHD"/>
</dbReference>
<keyword evidence="5" id="KW-0833">Ubl conjugation pathway</keyword>